<name>A0A8S2UPY3_9BILA</name>
<dbReference type="EMBL" id="CAJOBI010047266">
    <property type="protein sequence ID" value="CAF4353754.1"/>
    <property type="molecule type" value="Genomic_DNA"/>
</dbReference>
<comment type="caution">
    <text evidence="1">The sequence shown here is derived from an EMBL/GenBank/DDBJ whole genome shotgun (WGS) entry which is preliminary data.</text>
</comment>
<dbReference type="PANTHER" id="PTHR47763:SF1">
    <property type="entry name" value="DUF659 DOMAIN-CONTAINING PROTEIN"/>
    <property type="match status" value="1"/>
</dbReference>
<accession>A0A8S2UPY3</accession>
<dbReference type="Proteomes" id="UP000676336">
    <property type="component" value="Unassembled WGS sequence"/>
</dbReference>
<feature type="non-terminal residue" evidence="1">
    <location>
        <position position="79"/>
    </location>
</feature>
<dbReference type="GO" id="GO:0005737">
    <property type="term" value="C:cytoplasm"/>
    <property type="evidence" value="ECO:0007669"/>
    <property type="project" value="TreeGrafter"/>
</dbReference>
<dbReference type="SUPFAM" id="SSF53300">
    <property type="entry name" value="vWA-like"/>
    <property type="match status" value="1"/>
</dbReference>
<dbReference type="InterPro" id="IPR052969">
    <property type="entry name" value="Thr-specific_kinase-like"/>
</dbReference>
<feature type="non-terminal residue" evidence="1">
    <location>
        <position position="1"/>
    </location>
</feature>
<reference evidence="1" key="1">
    <citation type="submission" date="2021-02" db="EMBL/GenBank/DDBJ databases">
        <authorList>
            <person name="Nowell W R."/>
        </authorList>
    </citation>
    <scope>NUCLEOTIDE SEQUENCE</scope>
</reference>
<dbReference type="GO" id="GO:0004674">
    <property type="term" value="F:protein serine/threonine kinase activity"/>
    <property type="evidence" value="ECO:0007669"/>
    <property type="project" value="TreeGrafter"/>
</dbReference>
<evidence type="ECO:0000313" key="2">
    <source>
        <dbReference type="Proteomes" id="UP000676336"/>
    </source>
</evidence>
<sequence length="79" mass="8798">IVQEIVISEKSDIHLALVEYRDHPPQDATFVTRVHDFTVRVNEMKGWLDQCQAQGGGDGPEAVADGLHDVLKLSWRATS</sequence>
<dbReference type="InterPro" id="IPR036465">
    <property type="entry name" value="vWFA_dom_sf"/>
</dbReference>
<gene>
    <name evidence="1" type="ORF">SMN809_LOCUS28363</name>
</gene>
<protein>
    <submittedName>
        <fullName evidence="1">Uncharacterized protein</fullName>
    </submittedName>
</protein>
<proteinExistence type="predicted"/>
<dbReference type="PANTHER" id="PTHR47763">
    <property type="entry name" value="ALPHA-PROTEIN KINASE VWKA"/>
    <property type="match status" value="1"/>
</dbReference>
<dbReference type="Gene3D" id="3.40.50.410">
    <property type="entry name" value="von Willebrand factor, type A domain"/>
    <property type="match status" value="1"/>
</dbReference>
<evidence type="ECO:0000313" key="1">
    <source>
        <dbReference type="EMBL" id="CAF4353754.1"/>
    </source>
</evidence>
<organism evidence="1 2">
    <name type="scientific">Rotaria magnacalcarata</name>
    <dbReference type="NCBI Taxonomy" id="392030"/>
    <lineage>
        <taxon>Eukaryota</taxon>
        <taxon>Metazoa</taxon>
        <taxon>Spiralia</taxon>
        <taxon>Gnathifera</taxon>
        <taxon>Rotifera</taxon>
        <taxon>Eurotatoria</taxon>
        <taxon>Bdelloidea</taxon>
        <taxon>Philodinida</taxon>
        <taxon>Philodinidae</taxon>
        <taxon>Rotaria</taxon>
    </lineage>
</organism>
<dbReference type="AlphaFoldDB" id="A0A8S2UPY3"/>